<reference evidence="4" key="1">
    <citation type="journal article" date="2019" name="Int. J. Syst. Evol. Microbiol.">
        <title>The Global Catalogue of Microorganisms (GCM) 10K type strain sequencing project: providing services to taxonomists for standard genome sequencing and annotation.</title>
        <authorList>
            <consortium name="The Broad Institute Genomics Platform"/>
            <consortium name="The Broad Institute Genome Sequencing Center for Infectious Disease"/>
            <person name="Wu L."/>
            <person name="Ma J."/>
        </authorList>
    </citation>
    <scope>NUCLEOTIDE SEQUENCE [LARGE SCALE GENOMIC DNA]</scope>
    <source>
        <strain evidence="4">JCM 17705</strain>
    </source>
</reference>
<gene>
    <name evidence="3" type="ORF">GCM10023149_19340</name>
</gene>
<dbReference type="Pfam" id="PF02517">
    <property type="entry name" value="Rce1-like"/>
    <property type="match status" value="1"/>
</dbReference>
<dbReference type="RefSeq" id="WP_345210847.1">
    <property type="nucleotide sequence ID" value="NZ_BAABFT010000004.1"/>
</dbReference>
<feature type="transmembrane region" description="Helical" evidence="1">
    <location>
        <begin position="200"/>
        <end position="218"/>
    </location>
</feature>
<evidence type="ECO:0000313" key="4">
    <source>
        <dbReference type="Proteomes" id="UP001500582"/>
    </source>
</evidence>
<evidence type="ECO:0000313" key="3">
    <source>
        <dbReference type="EMBL" id="GAA4320198.1"/>
    </source>
</evidence>
<keyword evidence="4" id="KW-1185">Reference proteome</keyword>
<comment type="caution">
    <text evidence="3">The sequence shown here is derived from an EMBL/GenBank/DDBJ whole genome shotgun (WGS) entry which is preliminary data.</text>
</comment>
<feature type="transmembrane region" description="Helical" evidence="1">
    <location>
        <begin position="75"/>
        <end position="97"/>
    </location>
</feature>
<accession>A0ABP8G9Y9</accession>
<sequence length="271" mass="31489">MSFIDLLRLVPRTLGSYFRNNHFVIMFSAFLLLMIYGYHGNFDLLRFIIPKWTIPGENVCCRAPIIPGLAWDRELISFIGGAILLVVVPIVLIRLLFKEPLSKYGLGLPEKGKRWTGVFIFLFLVAVLGPGFYMISGDSSMQGVYPFYKPFTSVSEFVWYELAYFPFFITIEFIFRGYILFGLADMHDTYVRENPQRNNYFIGFGLIIQMLAYTMWHMGKPLPELWGTPVWGLVTGIFTYHLRSIWPVTLAHWGLNIFLDAMILHRLHILF</sequence>
<proteinExistence type="predicted"/>
<protein>
    <recommendedName>
        <fullName evidence="2">CAAX prenyl protease 2/Lysostaphin resistance protein A-like domain-containing protein</fullName>
    </recommendedName>
</protein>
<feature type="transmembrane region" description="Helical" evidence="1">
    <location>
        <begin position="157"/>
        <end position="179"/>
    </location>
</feature>
<dbReference type="InterPro" id="IPR003675">
    <property type="entry name" value="Rce1/LyrA-like_dom"/>
</dbReference>
<keyword evidence="1" id="KW-0812">Transmembrane</keyword>
<name>A0ABP8G9Y9_9SPHI</name>
<feature type="transmembrane region" description="Helical" evidence="1">
    <location>
        <begin position="238"/>
        <end position="259"/>
    </location>
</feature>
<dbReference type="EMBL" id="BAABFT010000004">
    <property type="protein sequence ID" value="GAA4320198.1"/>
    <property type="molecule type" value="Genomic_DNA"/>
</dbReference>
<evidence type="ECO:0000256" key="1">
    <source>
        <dbReference type="SAM" id="Phobius"/>
    </source>
</evidence>
<keyword evidence="1" id="KW-0472">Membrane</keyword>
<organism evidence="3 4">
    <name type="scientific">Mucilaginibacter gynuensis</name>
    <dbReference type="NCBI Taxonomy" id="1302236"/>
    <lineage>
        <taxon>Bacteria</taxon>
        <taxon>Pseudomonadati</taxon>
        <taxon>Bacteroidota</taxon>
        <taxon>Sphingobacteriia</taxon>
        <taxon>Sphingobacteriales</taxon>
        <taxon>Sphingobacteriaceae</taxon>
        <taxon>Mucilaginibacter</taxon>
    </lineage>
</organism>
<feature type="domain" description="CAAX prenyl protease 2/Lysostaphin resistance protein A-like" evidence="2">
    <location>
        <begin position="165"/>
        <end position="258"/>
    </location>
</feature>
<dbReference type="Proteomes" id="UP001500582">
    <property type="component" value="Unassembled WGS sequence"/>
</dbReference>
<keyword evidence="1" id="KW-1133">Transmembrane helix</keyword>
<evidence type="ECO:0000259" key="2">
    <source>
        <dbReference type="Pfam" id="PF02517"/>
    </source>
</evidence>
<feature type="transmembrane region" description="Helical" evidence="1">
    <location>
        <begin position="21"/>
        <end position="38"/>
    </location>
</feature>
<feature type="transmembrane region" description="Helical" evidence="1">
    <location>
        <begin position="118"/>
        <end position="137"/>
    </location>
</feature>